<gene>
    <name evidence="9" type="ORF">JCM21142_14</name>
</gene>
<dbReference type="SUPFAM" id="SSF56752">
    <property type="entry name" value="D-aminoacid aminotransferase-like PLP-dependent enzymes"/>
    <property type="match status" value="1"/>
</dbReference>
<evidence type="ECO:0000313" key="9">
    <source>
        <dbReference type="EMBL" id="GAF01408.1"/>
    </source>
</evidence>
<keyword evidence="10" id="KW-1185">Reference proteome</keyword>
<dbReference type="eggNOG" id="COG0115">
    <property type="taxonomic scope" value="Bacteria"/>
</dbReference>
<evidence type="ECO:0000256" key="4">
    <source>
        <dbReference type="ARBA" id="ARBA00009320"/>
    </source>
</evidence>
<proteinExistence type="inferred from homology"/>
<dbReference type="EMBL" id="BAMD01000001">
    <property type="protein sequence ID" value="GAF01408.1"/>
    <property type="molecule type" value="Genomic_DNA"/>
</dbReference>
<comment type="caution">
    <text evidence="9">The sequence shown here is derived from an EMBL/GenBank/DDBJ whole genome shotgun (WGS) entry which is preliminary data.</text>
</comment>
<dbReference type="InterPro" id="IPR036038">
    <property type="entry name" value="Aminotransferase-like"/>
</dbReference>
<evidence type="ECO:0000256" key="3">
    <source>
        <dbReference type="ARBA" id="ARBA00005072"/>
    </source>
</evidence>
<dbReference type="GO" id="GO:0046394">
    <property type="term" value="P:carboxylic acid biosynthetic process"/>
    <property type="evidence" value="ECO:0007669"/>
    <property type="project" value="UniProtKB-ARBA"/>
</dbReference>
<dbReference type="InterPro" id="IPR043132">
    <property type="entry name" value="BCAT-like_C"/>
</dbReference>
<protein>
    <recommendedName>
        <fullName evidence="5">branched-chain-amino-acid transaminase</fullName>
        <ecNumber evidence="5">2.6.1.42</ecNumber>
    </recommendedName>
</protein>
<dbReference type="GO" id="GO:0004084">
    <property type="term" value="F:branched-chain-amino-acid transaminase activity"/>
    <property type="evidence" value="ECO:0007669"/>
    <property type="project" value="UniProtKB-EC"/>
</dbReference>
<dbReference type="STRING" id="869213.GCA_000517085_04422"/>
<evidence type="ECO:0000256" key="2">
    <source>
        <dbReference type="ARBA" id="ARBA00004931"/>
    </source>
</evidence>
<dbReference type="PANTHER" id="PTHR42743">
    <property type="entry name" value="AMINO-ACID AMINOTRANSFERASE"/>
    <property type="match status" value="1"/>
</dbReference>
<evidence type="ECO:0000256" key="7">
    <source>
        <dbReference type="ARBA" id="ARBA00048798"/>
    </source>
</evidence>
<evidence type="ECO:0000313" key="10">
    <source>
        <dbReference type="Proteomes" id="UP000019402"/>
    </source>
</evidence>
<dbReference type="InterPro" id="IPR043131">
    <property type="entry name" value="BCAT-like_N"/>
</dbReference>
<comment type="pathway">
    <text evidence="3">Amino-acid biosynthesis; L-leucine biosynthesis; L-leucine from 3-methyl-2-oxobutanoate: step 4/4.</text>
</comment>
<comment type="pathway">
    <text evidence="1">Amino-acid biosynthesis; L-isoleucine biosynthesis; L-isoleucine from 2-oxobutanoate: step 4/4.</text>
</comment>
<evidence type="ECO:0000256" key="8">
    <source>
        <dbReference type="ARBA" id="ARBA00049229"/>
    </source>
</evidence>
<dbReference type="InterPro" id="IPR001544">
    <property type="entry name" value="Aminotrans_IV"/>
</dbReference>
<name>W7Y1N0_9BACT</name>
<reference evidence="9 10" key="1">
    <citation type="journal article" date="2014" name="Genome Announc.">
        <title>Draft Genome Sequence of Cytophaga fermentans JCM 21142T, a Facultative Anaerobe Isolated from Marine Mud.</title>
        <authorList>
            <person name="Starns D."/>
            <person name="Oshima K."/>
            <person name="Suda W."/>
            <person name="Iino T."/>
            <person name="Yuki M."/>
            <person name="Inoue J."/>
            <person name="Kitamura K."/>
            <person name="Iida T."/>
            <person name="Darby A."/>
            <person name="Hattori M."/>
            <person name="Ohkuma M."/>
        </authorList>
    </citation>
    <scope>NUCLEOTIDE SEQUENCE [LARGE SCALE GENOMIC DNA]</scope>
    <source>
        <strain evidence="9 10">JCM 21142</strain>
    </source>
</reference>
<dbReference type="OrthoDB" id="9805628at2"/>
<dbReference type="GO" id="GO:0016829">
    <property type="term" value="F:lyase activity"/>
    <property type="evidence" value="ECO:0007669"/>
    <property type="project" value="UniProtKB-KW"/>
</dbReference>
<dbReference type="Pfam" id="PF01063">
    <property type="entry name" value="Aminotran_4"/>
    <property type="match status" value="1"/>
</dbReference>
<sequence>MMSALFNGKIYPQEQIPIAYNNRAFKYGDAIFETIRCNGHYPLHFELHYKRLTKAMLSLKMDLASLPRQNELEKMIIKLLQKKKSFTASRVRLQVYRDGEGLYTPQNHKVNFLIESSDLPTAQYQLNTKGLLTDVYGEIKKQYNPISFFKNANSLHYVLASCFKEANELGECLLINEKNKIIEANSSNLFWVKNNTIYTPSVFSGCVDGVMRQLLIKS</sequence>
<evidence type="ECO:0000256" key="1">
    <source>
        <dbReference type="ARBA" id="ARBA00004824"/>
    </source>
</evidence>
<comment type="pathway">
    <text evidence="2">Amino-acid biosynthesis; L-valine biosynthesis; L-valine from pyruvate: step 4/4.</text>
</comment>
<keyword evidence="9" id="KW-0456">Lyase</keyword>
<comment type="catalytic activity">
    <reaction evidence="8">
        <text>L-leucine + 2-oxoglutarate = 4-methyl-2-oxopentanoate + L-glutamate</text>
        <dbReference type="Rhea" id="RHEA:18321"/>
        <dbReference type="ChEBI" id="CHEBI:16810"/>
        <dbReference type="ChEBI" id="CHEBI:17865"/>
        <dbReference type="ChEBI" id="CHEBI:29985"/>
        <dbReference type="ChEBI" id="CHEBI:57427"/>
        <dbReference type="EC" id="2.6.1.42"/>
    </reaction>
</comment>
<dbReference type="AlphaFoldDB" id="W7Y1N0"/>
<organism evidence="9 10">
    <name type="scientific">Saccharicrinis fermentans DSM 9555 = JCM 21142</name>
    <dbReference type="NCBI Taxonomy" id="869213"/>
    <lineage>
        <taxon>Bacteria</taxon>
        <taxon>Pseudomonadati</taxon>
        <taxon>Bacteroidota</taxon>
        <taxon>Bacteroidia</taxon>
        <taxon>Marinilabiliales</taxon>
        <taxon>Marinilabiliaceae</taxon>
        <taxon>Saccharicrinis</taxon>
    </lineage>
</organism>
<accession>W7Y1N0</accession>
<dbReference type="RefSeq" id="WP_052522019.1">
    <property type="nucleotide sequence ID" value="NZ_BAMD01000001.1"/>
</dbReference>
<dbReference type="Gene3D" id="3.30.470.10">
    <property type="match status" value="1"/>
</dbReference>
<dbReference type="InterPro" id="IPR050571">
    <property type="entry name" value="Class-IV_PLP-Dep_Aminotrnsfr"/>
</dbReference>
<dbReference type="Gene3D" id="3.20.10.10">
    <property type="entry name" value="D-amino Acid Aminotransferase, subunit A, domain 2"/>
    <property type="match status" value="1"/>
</dbReference>
<comment type="catalytic activity">
    <reaction evidence="7">
        <text>L-isoleucine + 2-oxoglutarate = (S)-3-methyl-2-oxopentanoate + L-glutamate</text>
        <dbReference type="Rhea" id="RHEA:24801"/>
        <dbReference type="ChEBI" id="CHEBI:16810"/>
        <dbReference type="ChEBI" id="CHEBI:29985"/>
        <dbReference type="ChEBI" id="CHEBI:35146"/>
        <dbReference type="ChEBI" id="CHEBI:58045"/>
        <dbReference type="EC" id="2.6.1.42"/>
    </reaction>
</comment>
<dbReference type="Proteomes" id="UP000019402">
    <property type="component" value="Unassembled WGS sequence"/>
</dbReference>
<evidence type="ECO:0000256" key="6">
    <source>
        <dbReference type="ARBA" id="ARBA00048212"/>
    </source>
</evidence>
<dbReference type="PANTHER" id="PTHR42743:SF11">
    <property type="entry name" value="AMINODEOXYCHORISMATE LYASE"/>
    <property type="match status" value="1"/>
</dbReference>
<comment type="similarity">
    <text evidence="4">Belongs to the class-IV pyridoxal-phosphate-dependent aminotransferase family.</text>
</comment>
<dbReference type="EC" id="2.6.1.42" evidence="5"/>
<evidence type="ECO:0000256" key="5">
    <source>
        <dbReference type="ARBA" id="ARBA00013053"/>
    </source>
</evidence>
<comment type="catalytic activity">
    <reaction evidence="6">
        <text>L-valine + 2-oxoglutarate = 3-methyl-2-oxobutanoate + L-glutamate</text>
        <dbReference type="Rhea" id="RHEA:24813"/>
        <dbReference type="ChEBI" id="CHEBI:11851"/>
        <dbReference type="ChEBI" id="CHEBI:16810"/>
        <dbReference type="ChEBI" id="CHEBI:29985"/>
        <dbReference type="ChEBI" id="CHEBI:57762"/>
        <dbReference type="EC" id="2.6.1.42"/>
    </reaction>
</comment>